<feature type="domain" description="Integrase catalytic" evidence="2">
    <location>
        <begin position="116"/>
        <end position="227"/>
    </location>
</feature>
<dbReference type="SUPFAM" id="SSF53098">
    <property type="entry name" value="Ribonuclease H-like"/>
    <property type="match status" value="1"/>
</dbReference>
<proteinExistence type="predicted"/>
<dbReference type="NCBIfam" id="NF033516">
    <property type="entry name" value="transpos_IS3"/>
    <property type="match status" value="1"/>
</dbReference>
<comment type="function">
    <text evidence="1">Involved in the transposition of the insertion sequence.</text>
</comment>
<keyword evidence="4" id="KW-1185">Reference proteome</keyword>
<dbReference type="GO" id="GO:0015074">
    <property type="term" value="P:DNA integration"/>
    <property type="evidence" value="ECO:0007669"/>
    <property type="project" value="InterPro"/>
</dbReference>
<dbReference type="RefSeq" id="WP_075859399.1">
    <property type="nucleotide sequence ID" value="NZ_BDJK01000021.1"/>
</dbReference>
<dbReference type="PANTHER" id="PTHR46889">
    <property type="entry name" value="TRANSPOSASE INSF FOR INSERTION SEQUENCE IS3B-RELATED"/>
    <property type="match status" value="1"/>
</dbReference>
<dbReference type="PANTHER" id="PTHR46889:SF4">
    <property type="entry name" value="TRANSPOSASE INSO FOR INSERTION SEQUENCE ELEMENT IS911B-RELATED"/>
    <property type="match status" value="1"/>
</dbReference>
<dbReference type="InterPro" id="IPR036397">
    <property type="entry name" value="RNaseH_sf"/>
</dbReference>
<dbReference type="OrthoDB" id="1726068at2"/>
<dbReference type="InterPro" id="IPR048020">
    <property type="entry name" value="Transpos_IS3"/>
</dbReference>
<dbReference type="Pfam" id="PF13276">
    <property type="entry name" value="HTH_21"/>
    <property type="match status" value="1"/>
</dbReference>
<organism evidence="3 4">
    <name type="scientific">Carboxydothermus pertinax</name>
    <dbReference type="NCBI Taxonomy" id="870242"/>
    <lineage>
        <taxon>Bacteria</taxon>
        <taxon>Bacillati</taxon>
        <taxon>Bacillota</taxon>
        <taxon>Clostridia</taxon>
        <taxon>Thermoanaerobacterales</taxon>
        <taxon>Thermoanaerobacteraceae</taxon>
        <taxon>Carboxydothermus</taxon>
    </lineage>
</organism>
<dbReference type="PROSITE" id="PS50994">
    <property type="entry name" value="INTEGRASE"/>
    <property type="match status" value="1"/>
</dbReference>
<dbReference type="Gene3D" id="3.30.420.10">
    <property type="entry name" value="Ribonuclease H-like superfamily/Ribonuclease H"/>
    <property type="match status" value="1"/>
</dbReference>
<feature type="non-terminal residue" evidence="3">
    <location>
        <position position="1"/>
    </location>
</feature>
<comment type="caution">
    <text evidence="3">The sequence shown here is derived from an EMBL/GenBank/DDBJ whole genome shotgun (WGS) entry which is preliminary data.</text>
</comment>
<dbReference type="InterPro" id="IPR025948">
    <property type="entry name" value="HTH-like_dom"/>
</dbReference>
<gene>
    <name evidence="3" type="ORF">cpu_14530</name>
</gene>
<evidence type="ECO:0000259" key="2">
    <source>
        <dbReference type="PROSITE" id="PS50994"/>
    </source>
</evidence>
<protein>
    <submittedName>
        <fullName evidence="3">Transposase</fullName>
    </submittedName>
</protein>
<dbReference type="GO" id="GO:0003676">
    <property type="term" value="F:nucleic acid binding"/>
    <property type="evidence" value="ECO:0007669"/>
    <property type="project" value="InterPro"/>
</dbReference>
<reference evidence="4" key="1">
    <citation type="submission" date="2016-12" db="EMBL/GenBank/DDBJ databases">
        <title>Draft Genome Sequences od Carboxydothermus pertinax and islandicus, Hydrogenogenic Carboxydotrophic Bacteria.</title>
        <authorList>
            <person name="Fukuyama Y."/>
            <person name="Ohmae K."/>
            <person name="Yoneda Y."/>
            <person name="Yoshida T."/>
            <person name="Sako Y."/>
        </authorList>
    </citation>
    <scope>NUCLEOTIDE SEQUENCE [LARGE SCALE GENOMIC DNA]</scope>
    <source>
        <strain evidence="4">Ug1</strain>
    </source>
</reference>
<dbReference type="Proteomes" id="UP000187485">
    <property type="component" value="Unassembled WGS sequence"/>
</dbReference>
<dbReference type="EMBL" id="BDJK01000021">
    <property type="protein sequence ID" value="GAV22943.1"/>
    <property type="molecule type" value="Genomic_DNA"/>
</dbReference>
<evidence type="ECO:0000313" key="4">
    <source>
        <dbReference type="Proteomes" id="UP000187485"/>
    </source>
</evidence>
<dbReference type="InterPro" id="IPR012337">
    <property type="entry name" value="RNaseH-like_sf"/>
</dbReference>
<sequence length="227" mass="26694">KLKEKFSVEWLCELFGVSRSGYYKWLGRKDTLNRYQQQQANLDNLVKEIHSKHPSYGYRSVRAAILRSTGWKVSNISVLKSMKRLGIKSLARRKKYNFKKGSEHKIFPNILNRDFQSNKPFEKIATDITHLNYKGKKYYLACYLDLFNNEILEWNVQDKEDNYLILEPMERLLKNKRMNTDSPLVLHSDQGSQYSSLSFISLLEQYNVTQSMSRAGNPRDNAVMESF</sequence>
<dbReference type="Pfam" id="PF00665">
    <property type="entry name" value="rve"/>
    <property type="match status" value="1"/>
</dbReference>
<dbReference type="AlphaFoldDB" id="A0A1L8CVL2"/>
<evidence type="ECO:0000313" key="3">
    <source>
        <dbReference type="EMBL" id="GAV22943.1"/>
    </source>
</evidence>
<name>A0A1L8CVL2_9THEO</name>
<evidence type="ECO:0000256" key="1">
    <source>
        <dbReference type="ARBA" id="ARBA00002286"/>
    </source>
</evidence>
<accession>A0A1L8CVL2</accession>
<dbReference type="InterPro" id="IPR050900">
    <property type="entry name" value="Transposase_IS3/IS150/IS904"/>
</dbReference>
<feature type="non-terminal residue" evidence="3">
    <location>
        <position position="227"/>
    </location>
</feature>
<dbReference type="InterPro" id="IPR001584">
    <property type="entry name" value="Integrase_cat-core"/>
</dbReference>